<sequence>MVTFAQLYYPQTLINTFASQMGISPSLASLSISLATFSLAVGMLILTVFSNAWGRKKIMGVSLLLASLAGIATSFTSDFKALVFLRVFQGLAMSGFPSVAITYLNEEISPKHIGRIMGIYVSGNAIGGFFGRIWVSVFADFYSWHAGALALGIFSFLCSALFFVLLPESKHFKKEQLSFPNWISGMIGGMKNKNLLCIYAMAFLLLGAYITLFNYIAFPLSNPPFQLSQTAIGFLFIFQLSGSWSSYFFGKLTENHSRSSLLISGVVMALAGALLTCTGNLFLLMAGLILFAAGFFAGHSLASGWVGVIAEPPIKVYASSLYLLFYYTGSSLLGWIGGFFLTHFGWYGVILMVSVLLIATILLTLALTRAIRLSHKENSIRLTSG</sequence>
<comment type="caution">
    <text evidence="10">The sequence shown here is derived from an EMBL/GenBank/DDBJ whole genome shotgun (WGS) entry which is preliminary data.</text>
</comment>
<feature type="transmembrane region" description="Helical" evidence="8">
    <location>
        <begin position="83"/>
        <end position="104"/>
    </location>
</feature>
<feature type="transmembrane region" description="Helical" evidence="8">
    <location>
        <begin position="141"/>
        <end position="166"/>
    </location>
</feature>
<evidence type="ECO:0000256" key="4">
    <source>
        <dbReference type="ARBA" id="ARBA00022475"/>
    </source>
</evidence>
<feature type="transmembrane region" description="Helical" evidence="8">
    <location>
        <begin position="58"/>
        <end position="77"/>
    </location>
</feature>
<comment type="similarity">
    <text evidence="2">Belongs to the major facilitator superfamily.</text>
</comment>
<evidence type="ECO:0000256" key="7">
    <source>
        <dbReference type="ARBA" id="ARBA00023136"/>
    </source>
</evidence>
<dbReference type="EMBL" id="JAECVW010000003">
    <property type="protein sequence ID" value="MBH8595248.1"/>
    <property type="molecule type" value="Genomic_DNA"/>
</dbReference>
<dbReference type="AlphaFoldDB" id="A0A8I1AFV6"/>
<keyword evidence="5 8" id="KW-0812">Transmembrane</keyword>
<keyword evidence="7 8" id="KW-0472">Membrane</keyword>
<evidence type="ECO:0000313" key="11">
    <source>
        <dbReference type="Proteomes" id="UP000633619"/>
    </source>
</evidence>
<keyword evidence="3" id="KW-0813">Transport</keyword>
<dbReference type="GO" id="GO:0022857">
    <property type="term" value="F:transmembrane transporter activity"/>
    <property type="evidence" value="ECO:0007669"/>
    <property type="project" value="InterPro"/>
</dbReference>
<feature type="transmembrane region" description="Helical" evidence="8">
    <location>
        <begin position="261"/>
        <end position="282"/>
    </location>
</feature>
<keyword evidence="4" id="KW-1003">Cell membrane</keyword>
<evidence type="ECO:0000256" key="1">
    <source>
        <dbReference type="ARBA" id="ARBA00004651"/>
    </source>
</evidence>
<evidence type="ECO:0000256" key="8">
    <source>
        <dbReference type="SAM" id="Phobius"/>
    </source>
</evidence>
<name>A0A8I1AFV6_THEIN</name>
<feature type="transmembrane region" description="Helical" evidence="8">
    <location>
        <begin position="116"/>
        <end position="135"/>
    </location>
</feature>
<proteinExistence type="inferred from homology"/>
<keyword evidence="11" id="KW-1185">Reference proteome</keyword>
<dbReference type="SUPFAM" id="SSF103473">
    <property type="entry name" value="MFS general substrate transporter"/>
    <property type="match status" value="1"/>
</dbReference>
<dbReference type="Proteomes" id="UP000633619">
    <property type="component" value="Unassembled WGS sequence"/>
</dbReference>
<dbReference type="Pfam" id="PF07690">
    <property type="entry name" value="MFS_1"/>
    <property type="match status" value="1"/>
</dbReference>
<keyword evidence="6 8" id="KW-1133">Transmembrane helix</keyword>
<evidence type="ECO:0000256" key="5">
    <source>
        <dbReference type="ARBA" id="ARBA00022692"/>
    </source>
</evidence>
<dbReference type="InterPro" id="IPR011701">
    <property type="entry name" value="MFS"/>
</dbReference>
<evidence type="ECO:0000259" key="9">
    <source>
        <dbReference type="PROSITE" id="PS50850"/>
    </source>
</evidence>
<dbReference type="CDD" id="cd17324">
    <property type="entry name" value="MFS_NepI_like"/>
    <property type="match status" value="1"/>
</dbReference>
<feature type="transmembrane region" description="Helical" evidence="8">
    <location>
        <begin position="346"/>
        <end position="367"/>
    </location>
</feature>
<protein>
    <submittedName>
        <fullName evidence="10">MFS transporter</fullName>
    </submittedName>
</protein>
<dbReference type="PROSITE" id="PS50850">
    <property type="entry name" value="MFS"/>
    <property type="match status" value="1"/>
</dbReference>
<evidence type="ECO:0000256" key="6">
    <source>
        <dbReference type="ARBA" id="ARBA00022989"/>
    </source>
</evidence>
<dbReference type="GO" id="GO:0005886">
    <property type="term" value="C:plasma membrane"/>
    <property type="evidence" value="ECO:0007669"/>
    <property type="project" value="UniProtKB-SubCell"/>
</dbReference>
<dbReference type="InterPro" id="IPR036259">
    <property type="entry name" value="MFS_trans_sf"/>
</dbReference>
<dbReference type="PANTHER" id="PTHR43271:SF1">
    <property type="entry name" value="INNER MEMBRANE TRANSPORT PROTEIN YNFM"/>
    <property type="match status" value="1"/>
</dbReference>
<evidence type="ECO:0000313" key="10">
    <source>
        <dbReference type="EMBL" id="MBH8595248.1"/>
    </source>
</evidence>
<feature type="transmembrane region" description="Helical" evidence="8">
    <location>
        <begin position="288"/>
        <end position="309"/>
    </location>
</feature>
<reference evidence="10 11" key="1">
    <citation type="submission" date="2020-12" db="EMBL/GenBank/DDBJ databases">
        <title>WGS of Thermoactinomyces spp.</title>
        <authorList>
            <person name="Cheng K."/>
        </authorList>
    </citation>
    <scope>NUCLEOTIDE SEQUENCE [LARGE SCALE GENOMIC DNA]</scope>
    <source>
        <strain evidence="11">CICC 10671\DSM 43846</strain>
    </source>
</reference>
<dbReference type="PANTHER" id="PTHR43271">
    <property type="entry name" value="BLL2771 PROTEIN"/>
    <property type="match status" value="1"/>
</dbReference>
<organism evidence="10 11">
    <name type="scientific">Thermoactinomyces intermedius</name>
    <dbReference type="NCBI Taxonomy" id="2024"/>
    <lineage>
        <taxon>Bacteria</taxon>
        <taxon>Bacillati</taxon>
        <taxon>Bacillota</taxon>
        <taxon>Bacilli</taxon>
        <taxon>Bacillales</taxon>
        <taxon>Thermoactinomycetaceae</taxon>
        <taxon>Thermoactinomyces</taxon>
    </lineage>
</organism>
<feature type="transmembrane region" description="Helical" evidence="8">
    <location>
        <begin position="196"/>
        <end position="218"/>
    </location>
</feature>
<feature type="transmembrane region" description="Helical" evidence="8">
    <location>
        <begin position="230"/>
        <end position="249"/>
    </location>
</feature>
<gene>
    <name evidence="10" type="ORF">I8U20_07880</name>
</gene>
<evidence type="ECO:0000256" key="2">
    <source>
        <dbReference type="ARBA" id="ARBA00008335"/>
    </source>
</evidence>
<evidence type="ECO:0000256" key="3">
    <source>
        <dbReference type="ARBA" id="ARBA00022448"/>
    </source>
</evidence>
<comment type="subcellular location">
    <subcellularLocation>
        <location evidence="1">Cell membrane</location>
        <topology evidence="1">Multi-pass membrane protein</topology>
    </subcellularLocation>
</comment>
<feature type="transmembrane region" description="Helical" evidence="8">
    <location>
        <begin position="27"/>
        <end position="46"/>
    </location>
</feature>
<dbReference type="Gene3D" id="1.20.1250.20">
    <property type="entry name" value="MFS general substrate transporter like domains"/>
    <property type="match status" value="1"/>
</dbReference>
<accession>A0A8I1AFV6</accession>
<dbReference type="InterPro" id="IPR020846">
    <property type="entry name" value="MFS_dom"/>
</dbReference>
<feature type="transmembrane region" description="Helical" evidence="8">
    <location>
        <begin position="321"/>
        <end position="340"/>
    </location>
</feature>
<feature type="domain" description="Major facilitator superfamily (MFS) profile" evidence="9">
    <location>
        <begin position="1"/>
        <end position="372"/>
    </location>
</feature>